<dbReference type="EMBL" id="JADCNL010000009">
    <property type="protein sequence ID" value="KAG0467631.1"/>
    <property type="molecule type" value="Genomic_DNA"/>
</dbReference>
<comment type="caution">
    <text evidence="6">The sequence shown here is derived from an EMBL/GenBank/DDBJ whole genome shotgun (WGS) entry which is preliminary data.</text>
</comment>
<reference evidence="6 7" key="1">
    <citation type="journal article" date="2020" name="Nat. Food">
        <title>A phased Vanilla planifolia genome enables genetic improvement of flavour and production.</title>
        <authorList>
            <person name="Hasing T."/>
            <person name="Tang H."/>
            <person name="Brym M."/>
            <person name="Khazi F."/>
            <person name="Huang T."/>
            <person name="Chambers A.H."/>
        </authorList>
    </citation>
    <scope>NUCLEOTIDE SEQUENCE [LARGE SCALE GENOMIC DNA]</scope>
    <source>
        <tissue evidence="6">Leaf</tissue>
    </source>
</reference>
<keyword evidence="4" id="KW-1133">Transmembrane helix</keyword>
<keyword evidence="3" id="KW-0812">Transmembrane</keyword>
<evidence type="ECO:0000256" key="5">
    <source>
        <dbReference type="ARBA" id="ARBA00023136"/>
    </source>
</evidence>
<dbReference type="Gene3D" id="1.20.1250.20">
    <property type="entry name" value="MFS general substrate transporter like domains"/>
    <property type="match status" value="1"/>
</dbReference>
<dbReference type="InterPro" id="IPR000109">
    <property type="entry name" value="POT_fam"/>
</dbReference>
<dbReference type="Pfam" id="PF00854">
    <property type="entry name" value="PTR2"/>
    <property type="match status" value="1"/>
</dbReference>
<evidence type="ECO:0000256" key="1">
    <source>
        <dbReference type="ARBA" id="ARBA00004141"/>
    </source>
</evidence>
<dbReference type="PANTHER" id="PTHR11654">
    <property type="entry name" value="OLIGOPEPTIDE TRANSPORTER-RELATED"/>
    <property type="match status" value="1"/>
</dbReference>
<name>A0A835Q759_VANPL</name>
<organism evidence="6 7">
    <name type="scientific">Vanilla planifolia</name>
    <name type="common">Vanilla</name>
    <dbReference type="NCBI Taxonomy" id="51239"/>
    <lineage>
        <taxon>Eukaryota</taxon>
        <taxon>Viridiplantae</taxon>
        <taxon>Streptophyta</taxon>
        <taxon>Embryophyta</taxon>
        <taxon>Tracheophyta</taxon>
        <taxon>Spermatophyta</taxon>
        <taxon>Magnoliopsida</taxon>
        <taxon>Liliopsida</taxon>
        <taxon>Asparagales</taxon>
        <taxon>Orchidaceae</taxon>
        <taxon>Vanilloideae</taxon>
        <taxon>Vanilleae</taxon>
        <taxon>Vanilla</taxon>
    </lineage>
</organism>
<evidence type="ECO:0000256" key="3">
    <source>
        <dbReference type="ARBA" id="ARBA00022692"/>
    </source>
</evidence>
<evidence type="ECO:0000256" key="4">
    <source>
        <dbReference type="ARBA" id="ARBA00022989"/>
    </source>
</evidence>
<evidence type="ECO:0000256" key="2">
    <source>
        <dbReference type="ARBA" id="ARBA00005982"/>
    </source>
</evidence>
<gene>
    <name evidence="6" type="ORF">HPP92_019211</name>
</gene>
<keyword evidence="7" id="KW-1185">Reference proteome</keyword>
<evidence type="ECO:0000313" key="7">
    <source>
        <dbReference type="Proteomes" id="UP000636800"/>
    </source>
</evidence>
<comment type="subcellular location">
    <subcellularLocation>
        <location evidence="1">Membrane</location>
        <topology evidence="1">Multi-pass membrane protein</topology>
    </subcellularLocation>
</comment>
<proteinExistence type="inferred from homology"/>
<dbReference type="InterPro" id="IPR036259">
    <property type="entry name" value="MFS_trans_sf"/>
</dbReference>
<dbReference type="GO" id="GO:0022857">
    <property type="term" value="F:transmembrane transporter activity"/>
    <property type="evidence" value="ECO:0007669"/>
    <property type="project" value="InterPro"/>
</dbReference>
<dbReference type="AlphaFoldDB" id="A0A835Q759"/>
<dbReference type="Proteomes" id="UP000636800">
    <property type="component" value="Unassembled WGS sequence"/>
</dbReference>
<protein>
    <submittedName>
        <fullName evidence="6">Uncharacterized protein</fullName>
    </submittedName>
</protein>
<accession>A0A835Q759</accession>
<dbReference type="GO" id="GO:0016020">
    <property type="term" value="C:membrane"/>
    <property type="evidence" value="ECO:0007669"/>
    <property type="project" value="UniProtKB-SubCell"/>
</dbReference>
<evidence type="ECO:0000313" key="6">
    <source>
        <dbReference type="EMBL" id="KAG0467631.1"/>
    </source>
</evidence>
<comment type="similarity">
    <text evidence="2">Belongs to the major facilitator superfamily. Proton-dependent oligopeptide transporter (POT/PTR) (TC 2.A.17) family.</text>
</comment>
<keyword evidence="5" id="KW-0472">Membrane</keyword>
<sequence length="187" mass="20079">MNRKLSSNFEIPPSSILPLGAVAMIISVSFYELLVPPSGESLERAGISMPQRIGIGMALSVVAMMTAARKRLTVAGPRRPPRHLHERVLARSAVYDIGLSDGFTIVGLQEYFYDQMPDNMRSFSTPSSVLRAASSVGSVLSLLAVFSGVNLCMVCGYGEEIFIKDVDNRVGVADSPVRGDGEAMAEP</sequence>